<feature type="binding site" evidence="8">
    <location>
        <begin position="7"/>
        <end position="8"/>
    </location>
    <ligand>
        <name>substrate</name>
    </ligand>
</feature>
<feature type="binding site" evidence="8">
    <location>
        <begin position="39"/>
        <end position="40"/>
    </location>
    <ligand>
        <name>substrate</name>
    </ligand>
</feature>
<sequence length="261" mass="29263">MKIGVFDSGIGGLTVLHEVLKVLPAEDYLFYADTQHVPYGEKPKDEVRQYIFDAVDYLAAQHIKALVIACNTATSIAVNDLRQRYDFPILGIEPAVKPAVQNSMIKHKKVLVLATTLTLREEKFQNLVRSIDTADIVESLALPGLVQLAEKRQFAEAEVQSYLQQALAGLDLNQYGTIVLGCTHFPYFREHLHHFFPEEVDIIDGGEGTARNLYRILQQRSQIGEGTGQISYVESGQIIHDPERLNNYDQLLLRLSASSIL</sequence>
<dbReference type="HAMAP" id="MF_00258">
    <property type="entry name" value="Glu_racemase"/>
    <property type="match status" value="1"/>
</dbReference>
<comment type="catalytic activity">
    <reaction evidence="1 8">
        <text>L-glutamate = D-glutamate</text>
        <dbReference type="Rhea" id="RHEA:12813"/>
        <dbReference type="ChEBI" id="CHEBI:29985"/>
        <dbReference type="ChEBI" id="CHEBI:29986"/>
        <dbReference type="EC" id="5.1.1.3"/>
    </reaction>
</comment>
<keyword evidence="3 8" id="KW-0133">Cell shape</keyword>
<evidence type="ECO:0000256" key="1">
    <source>
        <dbReference type="ARBA" id="ARBA00001602"/>
    </source>
</evidence>
<dbReference type="Proteomes" id="UP001220509">
    <property type="component" value="Chromosome"/>
</dbReference>
<comment type="function">
    <text evidence="8">Provides the (R)-glutamate required for cell wall biosynthesis.</text>
</comment>
<dbReference type="AlphaFoldDB" id="A0AAX3LYN1"/>
<dbReference type="PROSITE" id="PS00923">
    <property type="entry name" value="ASP_GLU_RACEMASE_1"/>
    <property type="match status" value="1"/>
</dbReference>
<feature type="binding site" evidence="8">
    <location>
        <begin position="71"/>
        <end position="72"/>
    </location>
    <ligand>
        <name>substrate</name>
    </ligand>
</feature>
<dbReference type="Gene3D" id="3.40.50.1860">
    <property type="match status" value="2"/>
</dbReference>
<gene>
    <name evidence="8 9" type="primary">murI</name>
    <name evidence="9" type="ORF">PQ456_15180</name>
</gene>
<proteinExistence type="inferred from homology"/>
<dbReference type="PANTHER" id="PTHR21198:SF3">
    <property type="entry name" value="GLUTAMATE RACEMASE"/>
    <property type="match status" value="1"/>
</dbReference>
<organism evidence="9 10">
    <name type="scientific">Paenibacillus kyungheensis</name>
    <dbReference type="NCBI Taxonomy" id="1452732"/>
    <lineage>
        <taxon>Bacteria</taxon>
        <taxon>Bacillati</taxon>
        <taxon>Bacillota</taxon>
        <taxon>Bacilli</taxon>
        <taxon>Bacillales</taxon>
        <taxon>Paenibacillaceae</taxon>
        <taxon>Paenibacillus</taxon>
    </lineage>
</organism>
<protein>
    <recommendedName>
        <fullName evidence="7 8">Glutamate racemase</fullName>
        <ecNumber evidence="2 8">5.1.1.3</ecNumber>
    </recommendedName>
</protein>
<evidence type="ECO:0000313" key="10">
    <source>
        <dbReference type="Proteomes" id="UP001220509"/>
    </source>
</evidence>
<dbReference type="InterPro" id="IPR018187">
    <property type="entry name" value="Asp/Glu_racemase_AS_1"/>
</dbReference>
<keyword evidence="10" id="KW-1185">Reference proteome</keyword>
<evidence type="ECO:0000256" key="8">
    <source>
        <dbReference type="HAMAP-Rule" id="MF_00258"/>
    </source>
</evidence>
<dbReference type="EC" id="5.1.1.3" evidence="2 8"/>
<dbReference type="GO" id="GO:0071555">
    <property type="term" value="P:cell wall organization"/>
    <property type="evidence" value="ECO:0007669"/>
    <property type="project" value="UniProtKB-KW"/>
</dbReference>
<name>A0AAX3LYN1_9BACL</name>
<dbReference type="InterPro" id="IPR015942">
    <property type="entry name" value="Asp/Glu/hydantoin_racemase"/>
</dbReference>
<evidence type="ECO:0000313" key="9">
    <source>
        <dbReference type="EMBL" id="WCT54539.1"/>
    </source>
</evidence>
<dbReference type="RefSeq" id="WP_273613046.1">
    <property type="nucleotide sequence ID" value="NZ_CP117416.1"/>
</dbReference>
<dbReference type="InterPro" id="IPR004391">
    <property type="entry name" value="Glu_race"/>
</dbReference>
<keyword evidence="5 8" id="KW-0413">Isomerase</keyword>
<feature type="active site" description="Proton donor/acceptor" evidence="8">
    <location>
        <position position="70"/>
    </location>
</feature>
<evidence type="ECO:0000256" key="3">
    <source>
        <dbReference type="ARBA" id="ARBA00022960"/>
    </source>
</evidence>
<accession>A0AAX3LYN1</accession>
<dbReference type="Pfam" id="PF01177">
    <property type="entry name" value="Asp_Glu_race"/>
    <property type="match status" value="1"/>
</dbReference>
<feature type="active site" description="Proton donor/acceptor" evidence="8">
    <location>
        <position position="182"/>
    </location>
</feature>
<keyword evidence="4 8" id="KW-0573">Peptidoglycan synthesis</keyword>
<comment type="similarity">
    <text evidence="8">Belongs to the aspartate/glutamate racemases family.</text>
</comment>
<dbReference type="PANTHER" id="PTHR21198">
    <property type="entry name" value="GLUTAMATE RACEMASE"/>
    <property type="match status" value="1"/>
</dbReference>
<evidence type="ECO:0000256" key="4">
    <source>
        <dbReference type="ARBA" id="ARBA00022984"/>
    </source>
</evidence>
<dbReference type="GO" id="GO:0009252">
    <property type="term" value="P:peptidoglycan biosynthetic process"/>
    <property type="evidence" value="ECO:0007669"/>
    <property type="project" value="UniProtKB-UniRule"/>
</dbReference>
<reference evidence="9 10" key="1">
    <citation type="submission" date="2023-02" db="EMBL/GenBank/DDBJ databases">
        <title>Genome sequence of Paenibacillus kyungheensis KACC 18744.</title>
        <authorList>
            <person name="Kim S."/>
            <person name="Heo J."/>
            <person name="Kwon S.-W."/>
        </authorList>
    </citation>
    <scope>NUCLEOTIDE SEQUENCE [LARGE SCALE GENOMIC DNA]</scope>
    <source>
        <strain evidence="9 10">KACC 18744</strain>
    </source>
</reference>
<dbReference type="KEGG" id="pka:PQ456_15180"/>
<dbReference type="InterPro" id="IPR001920">
    <property type="entry name" value="Asp/Glu_race"/>
</dbReference>
<keyword evidence="6 8" id="KW-0961">Cell wall biogenesis/degradation</keyword>
<dbReference type="GO" id="GO:0008881">
    <property type="term" value="F:glutamate racemase activity"/>
    <property type="evidence" value="ECO:0007669"/>
    <property type="project" value="UniProtKB-UniRule"/>
</dbReference>
<dbReference type="FunFam" id="3.40.50.1860:FF:000002">
    <property type="entry name" value="Glutamate racemase"/>
    <property type="match status" value="1"/>
</dbReference>
<evidence type="ECO:0000256" key="6">
    <source>
        <dbReference type="ARBA" id="ARBA00023316"/>
    </source>
</evidence>
<evidence type="ECO:0000256" key="7">
    <source>
        <dbReference type="ARBA" id="ARBA00070053"/>
    </source>
</evidence>
<dbReference type="EMBL" id="CP117416">
    <property type="protein sequence ID" value="WCT54539.1"/>
    <property type="molecule type" value="Genomic_DNA"/>
</dbReference>
<dbReference type="GO" id="GO:0042802">
    <property type="term" value="F:identical protein binding"/>
    <property type="evidence" value="ECO:0007669"/>
    <property type="project" value="UniProtKB-ARBA"/>
</dbReference>
<evidence type="ECO:0000256" key="2">
    <source>
        <dbReference type="ARBA" id="ARBA00013090"/>
    </source>
</evidence>
<dbReference type="NCBIfam" id="TIGR00067">
    <property type="entry name" value="glut_race"/>
    <property type="match status" value="1"/>
</dbReference>
<dbReference type="SUPFAM" id="SSF53681">
    <property type="entry name" value="Aspartate/glutamate racemase"/>
    <property type="match status" value="2"/>
</dbReference>
<comment type="pathway">
    <text evidence="8">Cell wall biogenesis; peptidoglycan biosynthesis.</text>
</comment>
<feature type="binding site" evidence="8">
    <location>
        <begin position="183"/>
        <end position="184"/>
    </location>
    <ligand>
        <name>substrate</name>
    </ligand>
</feature>
<dbReference type="GO" id="GO:0008360">
    <property type="term" value="P:regulation of cell shape"/>
    <property type="evidence" value="ECO:0007669"/>
    <property type="project" value="UniProtKB-KW"/>
</dbReference>
<evidence type="ECO:0000256" key="5">
    <source>
        <dbReference type="ARBA" id="ARBA00023235"/>
    </source>
</evidence>